<reference evidence="2 3" key="1">
    <citation type="journal article" date="2019" name="Commun. Biol.">
        <title>The bagworm genome reveals a unique fibroin gene that provides high tensile strength.</title>
        <authorList>
            <person name="Kono N."/>
            <person name="Nakamura H."/>
            <person name="Ohtoshi R."/>
            <person name="Tomita M."/>
            <person name="Numata K."/>
            <person name="Arakawa K."/>
        </authorList>
    </citation>
    <scope>NUCLEOTIDE SEQUENCE [LARGE SCALE GENOMIC DNA]</scope>
</reference>
<dbReference type="Proteomes" id="UP000299102">
    <property type="component" value="Unassembled WGS sequence"/>
</dbReference>
<organism evidence="2 3">
    <name type="scientific">Eumeta variegata</name>
    <name type="common">Bagworm moth</name>
    <name type="synonym">Eumeta japonica</name>
    <dbReference type="NCBI Taxonomy" id="151549"/>
    <lineage>
        <taxon>Eukaryota</taxon>
        <taxon>Metazoa</taxon>
        <taxon>Ecdysozoa</taxon>
        <taxon>Arthropoda</taxon>
        <taxon>Hexapoda</taxon>
        <taxon>Insecta</taxon>
        <taxon>Pterygota</taxon>
        <taxon>Neoptera</taxon>
        <taxon>Endopterygota</taxon>
        <taxon>Lepidoptera</taxon>
        <taxon>Glossata</taxon>
        <taxon>Ditrysia</taxon>
        <taxon>Tineoidea</taxon>
        <taxon>Psychidae</taxon>
        <taxon>Oiketicinae</taxon>
        <taxon>Eumeta</taxon>
    </lineage>
</organism>
<dbReference type="AlphaFoldDB" id="A0A4C1ZKA9"/>
<gene>
    <name evidence="2" type="ORF">EVAR_64356_1</name>
</gene>
<feature type="region of interest" description="Disordered" evidence="1">
    <location>
        <begin position="1"/>
        <end position="21"/>
    </location>
</feature>
<name>A0A4C1ZKA9_EUMVA</name>
<accession>A0A4C1ZKA9</accession>
<proteinExistence type="predicted"/>
<feature type="region of interest" description="Disordered" evidence="1">
    <location>
        <begin position="41"/>
        <end position="71"/>
    </location>
</feature>
<evidence type="ECO:0000256" key="1">
    <source>
        <dbReference type="SAM" id="MobiDB-lite"/>
    </source>
</evidence>
<comment type="caution">
    <text evidence="2">The sequence shown here is derived from an EMBL/GenBank/DDBJ whole genome shotgun (WGS) entry which is preliminary data.</text>
</comment>
<keyword evidence="3" id="KW-1185">Reference proteome</keyword>
<sequence length="107" mass="12139">MRRGFAQEKIHLRRERAGEPSCRPSRLIERLDDTFIILLHNQGPSSETRSDDSGTEQVDEAIGTPVGGGESSSYAFNAVELRCNYIPWLAQKRDGMEDRRSKEDMVL</sequence>
<evidence type="ECO:0000313" key="3">
    <source>
        <dbReference type="Proteomes" id="UP000299102"/>
    </source>
</evidence>
<evidence type="ECO:0000313" key="2">
    <source>
        <dbReference type="EMBL" id="GBP88936.1"/>
    </source>
</evidence>
<feature type="compositionally biased region" description="Basic and acidic residues" evidence="1">
    <location>
        <begin position="1"/>
        <end position="18"/>
    </location>
</feature>
<dbReference type="EMBL" id="BGZK01001966">
    <property type="protein sequence ID" value="GBP88936.1"/>
    <property type="molecule type" value="Genomic_DNA"/>
</dbReference>
<protein>
    <submittedName>
        <fullName evidence="2">Uncharacterized protein</fullName>
    </submittedName>
</protein>